<gene>
    <name evidence="2" type="ORF">HLB44_08810</name>
</gene>
<dbReference type="RefSeq" id="WP_173122164.1">
    <property type="nucleotide sequence ID" value="NZ_JABRWJ010000002.1"/>
</dbReference>
<evidence type="ECO:0000256" key="1">
    <source>
        <dbReference type="SAM" id="MobiDB-lite"/>
    </source>
</evidence>
<dbReference type="EMBL" id="JABRWJ010000002">
    <property type="protein sequence ID" value="NRF67079.1"/>
    <property type="molecule type" value="Genomic_DNA"/>
</dbReference>
<proteinExistence type="predicted"/>
<protein>
    <recommendedName>
        <fullName evidence="4">Glycine zipper domain-containing protein</fullName>
    </recommendedName>
</protein>
<name>A0ABX2EEN7_9BURK</name>
<comment type="caution">
    <text evidence="2">The sequence shown here is derived from an EMBL/GenBank/DDBJ whole genome shotgun (WGS) entry which is preliminary data.</text>
</comment>
<sequence>MNKSRDLDRANATDATGDVTDHPVATGVGAVAGGVAGGVMGAAAAGAAIGGMTGPVGAAVGAAAGAIAGGLMGLGAGKALNPTAEEEYWRENYSSRPYVTSGSTFDEYGPAYRYGVDAYGRYPGRDFDDLDADLGRDWNNVRGSSNLEWAHAKHATRDAWQRVSDTIERATPGDSDRDGK</sequence>
<dbReference type="Proteomes" id="UP000737171">
    <property type="component" value="Unassembled WGS sequence"/>
</dbReference>
<reference evidence="2 3" key="1">
    <citation type="submission" date="2020-05" db="EMBL/GenBank/DDBJ databases">
        <title>Aquincola sp. isolate from soil.</title>
        <authorList>
            <person name="Han J."/>
            <person name="Kim D.-U."/>
        </authorList>
    </citation>
    <scope>NUCLEOTIDE SEQUENCE [LARGE SCALE GENOMIC DNA]</scope>
    <source>
        <strain evidence="2 3">S2</strain>
    </source>
</reference>
<evidence type="ECO:0000313" key="3">
    <source>
        <dbReference type="Proteomes" id="UP000737171"/>
    </source>
</evidence>
<feature type="region of interest" description="Disordered" evidence="1">
    <location>
        <begin position="1"/>
        <end position="23"/>
    </location>
</feature>
<feature type="compositionally biased region" description="Basic and acidic residues" evidence="1">
    <location>
        <begin position="1"/>
        <end position="11"/>
    </location>
</feature>
<evidence type="ECO:0008006" key="4">
    <source>
        <dbReference type="Google" id="ProtNLM"/>
    </source>
</evidence>
<organism evidence="2 3">
    <name type="scientific">Pseudaquabacterium terrae</name>
    <dbReference type="NCBI Taxonomy" id="2732868"/>
    <lineage>
        <taxon>Bacteria</taxon>
        <taxon>Pseudomonadati</taxon>
        <taxon>Pseudomonadota</taxon>
        <taxon>Betaproteobacteria</taxon>
        <taxon>Burkholderiales</taxon>
        <taxon>Sphaerotilaceae</taxon>
        <taxon>Pseudaquabacterium</taxon>
    </lineage>
</organism>
<accession>A0ABX2EEN7</accession>
<evidence type="ECO:0000313" key="2">
    <source>
        <dbReference type="EMBL" id="NRF67079.1"/>
    </source>
</evidence>
<keyword evidence="3" id="KW-1185">Reference proteome</keyword>